<dbReference type="GO" id="GO:0006097">
    <property type="term" value="P:glyoxylate cycle"/>
    <property type="evidence" value="ECO:0007669"/>
    <property type="project" value="UniProtKB-KW"/>
</dbReference>
<dbReference type="GO" id="GO:0046872">
    <property type="term" value="F:metal ion binding"/>
    <property type="evidence" value="ECO:0007669"/>
    <property type="project" value="UniProtKB-KW"/>
</dbReference>
<dbReference type="GO" id="GO:0006099">
    <property type="term" value="P:tricarboxylic acid cycle"/>
    <property type="evidence" value="ECO:0007669"/>
    <property type="project" value="UniProtKB-KW"/>
</dbReference>
<evidence type="ECO:0000256" key="2">
    <source>
        <dbReference type="ARBA" id="ARBA00022435"/>
    </source>
</evidence>
<evidence type="ECO:0008006" key="10">
    <source>
        <dbReference type="Google" id="ProtNLM"/>
    </source>
</evidence>
<evidence type="ECO:0000313" key="8">
    <source>
        <dbReference type="EMBL" id="CAJ1389046.1"/>
    </source>
</evidence>
<evidence type="ECO:0000256" key="5">
    <source>
        <dbReference type="ARBA" id="ARBA00022842"/>
    </source>
</evidence>
<dbReference type="PANTHER" id="PTHR36999">
    <property type="entry name" value="ISOCITRATE DEHYDROGENASE [NADP]"/>
    <property type="match status" value="1"/>
</dbReference>
<evidence type="ECO:0000256" key="7">
    <source>
        <dbReference type="ARBA" id="ARBA00023002"/>
    </source>
</evidence>
<evidence type="ECO:0000256" key="1">
    <source>
        <dbReference type="ARBA" id="ARBA00001946"/>
    </source>
</evidence>
<proteinExistence type="predicted"/>
<dbReference type="AlphaFoldDB" id="A0AA36IK53"/>
<dbReference type="SUPFAM" id="SSF53659">
    <property type="entry name" value="Isocitrate/Isopropylmalate dehydrogenase-like"/>
    <property type="match status" value="1"/>
</dbReference>
<dbReference type="Gene3D" id="3.40.718.10">
    <property type="entry name" value="Isopropylmalate Dehydrogenase"/>
    <property type="match status" value="1"/>
</dbReference>
<comment type="cofactor">
    <cofactor evidence="1">
        <name>Mg(2+)</name>
        <dbReference type="ChEBI" id="CHEBI:18420"/>
    </cofactor>
</comment>
<dbReference type="Pfam" id="PF03971">
    <property type="entry name" value="IDH"/>
    <property type="match status" value="1"/>
</dbReference>
<organism evidence="8 9">
    <name type="scientific">Effrenium voratum</name>
    <dbReference type="NCBI Taxonomy" id="2562239"/>
    <lineage>
        <taxon>Eukaryota</taxon>
        <taxon>Sar</taxon>
        <taxon>Alveolata</taxon>
        <taxon>Dinophyceae</taxon>
        <taxon>Suessiales</taxon>
        <taxon>Symbiodiniaceae</taxon>
        <taxon>Effrenium</taxon>
    </lineage>
</organism>
<dbReference type="PANTHER" id="PTHR36999:SF1">
    <property type="entry name" value="ISOCITRATE DEHYDROGENASE (NADP(+))"/>
    <property type="match status" value="1"/>
</dbReference>
<evidence type="ECO:0000256" key="6">
    <source>
        <dbReference type="ARBA" id="ARBA00022857"/>
    </source>
</evidence>
<gene>
    <name evidence="8" type="ORF">EVOR1521_LOCUS14745</name>
</gene>
<dbReference type="InterPro" id="IPR004436">
    <property type="entry name" value="Isocitrate_DH_NADP_mono"/>
</dbReference>
<reference evidence="8" key="1">
    <citation type="submission" date="2023-08" db="EMBL/GenBank/DDBJ databases">
        <authorList>
            <person name="Chen Y."/>
            <person name="Shah S."/>
            <person name="Dougan E. K."/>
            <person name="Thang M."/>
            <person name="Chan C."/>
        </authorList>
    </citation>
    <scope>NUCLEOTIDE SEQUENCE</scope>
</reference>
<sequence>MLSTDAEGQLALRAVLQKKPGEELHLGRAIRLAGWPPMSNAKVLARCPAAVHLELFPETREPSESSGAAVSKGPYGRTALRCKVVCQDSGEELAALRLLALLNDRWAREGLILSNVPVFCPLYAVEHLNFGLLLEEPPGVTLGELKRRCGEHTRTRVVDYLGREKLPLLAATCAANLAASYLLGASAGDGDTLRHGALWALRARGIAGRAAGVATEGRSLTRSPYRAGPVLLRQLHDSQREDLPEGLMGANQSTVKSAGDAAIMYTYTDEAPMLATHAFYPIVQAFLAQAKVPVELRDISVAGRLLSQFPDFLTPEQKEEDILSQLGELAKSGKANIIKLPNVSASIPQLKECIAELQAKGYKIPNYPEDPKDDKEKDIKARYAKVLGSAVNPVLREGNSDRRAAVPVKEYAFKYPHSMGKWLTESKTHVSSMEDGDFYSHEKSVIIKEPCEVRIEHLSEEGKVTVLKDKLSLQKDEVLDASFMNCKMLRSFYEEQIADAKERGVLFSLHLKATMMKVSDPIMFGHCVKAFFKDVFAKYADTFEKLGVNANNGLGDLYKKIAALPDAERQAIEADLKATYETQPRMAMVDSHKGITNLHVPSDIIIDNSMPTAIRAGGKMWDADDTEQDFKAAIPDRSYAGVFSECVEFCKKNGAFDPKTMGACPNVGLMAQKAEEYGSHPTTFEAKEDGTIRIVNTKTGAVLLGHRLHQGDIWRSCQTKDAPIKDWVKLAVHRCRENNFPKKEQPCKAIFWLDPARAHDCNIISKVLQYLPEFDTKGLDIEILSPAEAMRVTCERAKQGLNTITVTGNVLRDYLTDLFPILELGTSAKMLSIVPMLAGGGMYETGAGGSAPKHVQQFTKEGHLRWDSLGEYLALSESIQDLARETNNTAAGTLGAALDKAVGTFLSANKNPSRKVKEIDNRGSHYWVARYWAEELAKQDKTADLKKTFEAVSNELQKSEETILKDLIECQGSSVDIGGYYRVDKAKADKAMNPSETFNKIILQLASPDARC</sequence>
<dbReference type="EMBL" id="CAUJNA010001791">
    <property type="protein sequence ID" value="CAJ1389046.1"/>
    <property type="molecule type" value="Genomic_DNA"/>
</dbReference>
<keyword evidence="6" id="KW-0521">NADP</keyword>
<keyword evidence="4" id="KW-0479">Metal-binding</keyword>
<evidence type="ECO:0000313" key="9">
    <source>
        <dbReference type="Proteomes" id="UP001178507"/>
    </source>
</evidence>
<name>A0AA36IK53_9DINO</name>
<evidence type="ECO:0000256" key="4">
    <source>
        <dbReference type="ARBA" id="ARBA00022723"/>
    </source>
</evidence>
<keyword evidence="3" id="KW-0816">Tricarboxylic acid cycle</keyword>
<dbReference type="Proteomes" id="UP001178507">
    <property type="component" value="Unassembled WGS sequence"/>
</dbReference>
<protein>
    <recommendedName>
        <fullName evidence="10">Isocitrate dehydrogenase (NADP(+))</fullName>
    </recommendedName>
</protein>
<evidence type="ECO:0000256" key="3">
    <source>
        <dbReference type="ARBA" id="ARBA00022532"/>
    </source>
</evidence>
<accession>A0AA36IK53</accession>
<keyword evidence="7" id="KW-0560">Oxidoreductase</keyword>
<keyword evidence="9" id="KW-1185">Reference proteome</keyword>
<dbReference type="GO" id="GO:0004450">
    <property type="term" value="F:isocitrate dehydrogenase (NADP+) activity"/>
    <property type="evidence" value="ECO:0007669"/>
    <property type="project" value="InterPro"/>
</dbReference>
<keyword evidence="2" id="KW-0329">Glyoxylate bypass</keyword>
<keyword evidence="5" id="KW-0460">Magnesium</keyword>
<comment type="caution">
    <text evidence="8">The sequence shown here is derived from an EMBL/GenBank/DDBJ whole genome shotgun (WGS) entry which is preliminary data.</text>
</comment>
<dbReference type="NCBIfam" id="TIGR00178">
    <property type="entry name" value="monomer_idh"/>
    <property type="match status" value="1"/>
</dbReference>